<feature type="non-terminal residue" evidence="1">
    <location>
        <position position="1"/>
    </location>
</feature>
<sequence>VTQSGQESHAFTGIFGNLSLLGQVGDQLAGNDRVAGIAEFSHNQLGEHVQAVGGVDTGLVH</sequence>
<proteinExistence type="predicted"/>
<accession>A0A3P7JS37</accession>
<organism evidence="1 2">
    <name type="scientific">Litomosoides sigmodontis</name>
    <name type="common">Filarial nematode worm</name>
    <dbReference type="NCBI Taxonomy" id="42156"/>
    <lineage>
        <taxon>Eukaryota</taxon>
        <taxon>Metazoa</taxon>
        <taxon>Ecdysozoa</taxon>
        <taxon>Nematoda</taxon>
        <taxon>Chromadorea</taxon>
        <taxon>Rhabditida</taxon>
        <taxon>Spirurina</taxon>
        <taxon>Spiruromorpha</taxon>
        <taxon>Filarioidea</taxon>
        <taxon>Onchocercidae</taxon>
        <taxon>Litomosoides</taxon>
    </lineage>
</organism>
<evidence type="ECO:0000313" key="2">
    <source>
        <dbReference type="Proteomes" id="UP000277928"/>
    </source>
</evidence>
<dbReference type="AlphaFoldDB" id="A0A3P7JS37"/>
<reference evidence="1 2" key="1">
    <citation type="submission" date="2018-08" db="EMBL/GenBank/DDBJ databases">
        <authorList>
            <person name="Laetsch R D."/>
            <person name="Stevens L."/>
            <person name="Kumar S."/>
            <person name="Blaxter L. M."/>
        </authorList>
    </citation>
    <scope>NUCLEOTIDE SEQUENCE [LARGE SCALE GENOMIC DNA]</scope>
</reference>
<keyword evidence="2" id="KW-1185">Reference proteome</keyword>
<dbReference type="EMBL" id="UYRX01003056">
    <property type="protein sequence ID" value="VDM93744.1"/>
    <property type="molecule type" value="Genomic_DNA"/>
</dbReference>
<dbReference type="Proteomes" id="UP000277928">
    <property type="component" value="Unassembled WGS sequence"/>
</dbReference>
<protein>
    <submittedName>
        <fullName evidence="1">Uncharacterized protein</fullName>
    </submittedName>
</protein>
<evidence type="ECO:0000313" key="1">
    <source>
        <dbReference type="EMBL" id="VDM93744.1"/>
    </source>
</evidence>
<gene>
    <name evidence="1" type="ORF">NLS_LOCUS10235</name>
</gene>
<name>A0A3P7JS37_LITSI</name>